<dbReference type="PROSITE" id="PS00517">
    <property type="entry name" value="RNASE_3_1"/>
    <property type="match status" value="1"/>
</dbReference>
<dbReference type="FunFam" id="3.30.160.20:FF:000003">
    <property type="entry name" value="Ribonuclease 3"/>
    <property type="match status" value="1"/>
</dbReference>
<dbReference type="OrthoDB" id="9805026at2"/>
<dbReference type="EC" id="3.1.26.3" evidence="15"/>
<comment type="catalytic activity">
    <reaction evidence="1 15">
        <text>Endonucleolytic cleavage to 5'-phosphomonoester.</text>
        <dbReference type="EC" id="3.1.26.3"/>
    </reaction>
</comment>
<dbReference type="SUPFAM" id="SSF69065">
    <property type="entry name" value="RNase III domain-like"/>
    <property type="match status" value="1"/>
</dbReference>
<dbReference type="PROSITE" id="PS50137">
    <property type="entry name" value="DS_RBD"/>
    <property type="match status" value="1"/>
</dbReference>
<dbReference type="InterPro" id="IPR011907">
    <property type="entry name" value="RNase_III"/>
</dbReference>
<evidence type="ECO:0000313" key="19">
    <source>
        <dbReference type="Proteomes" id="UP000277811"/>
    </source>
</evidence>
<dbReference type="GO" id="GO:0004525">
    <property type="term" value="F:ribonuclease III activity"/>
    <property type="evidence" value="ECO:0007669"/>
    <property type="project" value="UniProtKB-UniRule"/>
</dbReference>
<dbReference type="RefSeq" id="WP_122626631.1">
    <property type="nucleotide sequence ID" value="NZ_UPPP01000057.1"/>
</dbReference>
<feature type="binding site" evidence="15">
    <location>
        <position position="128"/>
    </location>
    <ligand>
        <name>Mg(2+)</name>
        <dbReference type="ChEBI" id="CHEBI:18420"/>
    </ligand>
</feature>
<dbReference type="GO" id="GO:0006364">
    <property type="term" value="P:rRNA processing"/>
    <property type="evidence" value="ECO:0007669"/>
    <property type="project" value="UniProtKB-UniRule"/>
</dbReference>
<evidence type="ECO:0000256" key="10">
    <source>
        <dbReference type="ARBA" id="ARBA00022723"/>
    </source>
</evidence>
<comment type="function">
    <text evidence="15">Digests double-stranded RNA. Involved in the processing of primary rRNA transcript to yield the immediate precursors to the large and small rRNAs (23S and 16S). Processes some mRNAs, and tRNAs when they are encoded in the rRNA operon. Processes pre-crRNA and tracrRNA of type II CRISPR loci if present in the organism.</text>
</comment>
<evidence type="ECO:0000256" key="4">
    <source>
        <dbReference type="ARBA" id="ARBA00011738"/>
    </source>
</evidence>
<dbReference type="InterPro" id="IPR036389">
    <property type="entry name" value="RNase_III_sf"/>
</dbReference>
<evidence type="ECO:0000256" key="1">
    <source>
        <dbReference type="ARBA" id="ARBA00000109"/>
    </source>
</evidence>
<keyword evidence="6 15" id="KW-0698">rRNA processing</keyword>
<keyword evidence="7 15" id="KW-0507">mRNA processing</keyword>
<evidence type="ECO:0000256" key="8">
    <source>
        <dbReference type="ARBA" id="ARBA00022694"/>
    </source>
</evidence>
<evidence type="ECO:0000256" key="15">
    <source>
        <dbReference type="HAMAP-Rule" id="MF_00104"/>
    </source>
</evidence>
<keyword evidence="13 15" id="KW-0460">Magnesium</keyword>
<feature type="active site" evidence="15">
    <location>
        <position position="131"/>
    </location>
</feature>
<dbReference type="GO" id="GO:0006397">
    <property type="term" value="P:mRNA processing"/>
    <property type="evidence" value="ECO:0007669"/>
    <property type="project" value="UniProtKB-UniRule"/>
</dbReference>
<evidence type="ECO:0000256" key="11">
    <source>
        <dbReference type="ARBA" id="ARBA00022759"/>
    </source>
</evidence>
<dbReference type="CDD" id="cd10845">
    <property type="entry name" value="DSRM_RNAse_III_family"/>
    <property type="match status" value="1"/>
</dbReference>
<dbReference type="PANTHER" id="PTHR11207">
    <property type="entry name" value="RIBONUCLEASE III"/>
    <property type="match status" value="1"/>
</dbReference>
<dbReference type="SMART" id="SM00358">
    <property type="entry name" value="DSRM"/>
    <property type="match status" value="1"/>
</dbReference>
<dbReference type="Pfam" id="PF00035">
    <property type="entry name" value="dsrm"/>
    <property type="match status" value="1"/>
</dbReference>
<evidence type="ECO:0000256" key="13">
    <source>
        <dbReference type="ARBA" id="ARBA00022842"/>
    </source>
</evidence>
<feature type="active site" evidence="15">
    <location>
        <position position="59"/>
    </location>
</feature>
<evidence type="ECO:0000259" key="17">
    <source>
        <dbReference type="PROSITE" id="PS50142"/>
    </source>
</evidence>
<sequence>MKAHSVDHRSRALRALAATLQVDFTDLSLLHQALVHTSYANECKLHPFCHNERLEFLGDAILDLIISDYLFRTYPQLPEGELTKARAMIVCEPSLAKRARELRIGDYLFLGKGEELSGGRERISILADTFEAIIGAIYLDRGLEQARSFVLNQLQEMLSLIEKGDYKKDYKTLLQEVVQKNSDSKIHYEVLEEHGPDHDKVFKIGVLVNSQCLGEGSGKSKKEAEQRAAQQALDYLNRI</sequence>
<keyword evidence="10 15" id="KW-0479">Metal-binding</keyword>
<keyword evidence="14 15" id="KW-0694">RNA-binding</keyword>
<dbReference type="GO" id="GO:0003725">
    <property type="term" value="F:double-stranded RNA binding"/>
    <property type="evidence" value="ECO:0007669"/>
    <property type="project" value="TreeGrafter"/>
</dbReference>
<keyword evidence="15" id="KW-0699">rRNA-binding</keyword>
<dbReference type="Pfam" id="PF14622">
    <property type="entry name" value="Ribonucleas_3_3"/>
    <property type="match status" value="1"/>
</dbReference>
<dbReference type="Gene3D" id="1.10.1520.10">
    <property type="entry name" value="Ribonuclease III domain"/>
    <property type="match status" value="1"/>
</dbReference>
<evidence type="ECO:0000256" key="9">
    <source>
        <dbReference type="ARBA" id="ARBA00022722"/>
    </source>
</evidence>
<comment type="subunit">
    <text evidence="4 15">Homodimer.</text>
</comment>
<accession>A0A498R2G3</accession>
<comment type="subcellular location">
    <subcellularLocation>
        <location evidence="2 15">Cytoplasm</location>
    </subcellularLocation>
</comment>
<evidence type="ECO:0000256" key="14">
    <source>
        <dbReference type="ARBA" id="ARBA00022884"/>
    </source>
</evidence>
<evidence type="ECO:0000256" key="7">
    <source>
        <dbReference type="ARBA" id="ARBA00022664"/>
    </source>
</evidence>
<dbReference type="GO" id="GO:0046872">
    <property type="term" value="F:metal ion binding"/>
    <property type="evidence" value="ECO:0007669"/>
    <property type="project" value="UniProtKB-KW"/>
</dbReference>
<dbReference type="SMART" id="SM00535">
    <property type="entry name" value="RIBOc"/>
    <property type="match status" value="1"/>
</dbReference>
<dbReference type="GO" id="GO:0005737">
    <property type="term" value="C:cytoplasm"/>
    <property type="evidence" value="ECO:0007669"/>
    <property type="project" value="UniProtKB-SubCell"/>
</dbReference>
<evidence type="ECO:0000256" key="12">
    <source>
        <dbReference type="ARBA" id="ARBA00022801"/>
    </source>
</evidence>
<dbReference type="Proteomes" id="UP000277811">
    <property type="component" value="Unassembled WGS sequence"/>
</dbReference>
<dbReference type="EMBL" id="UPPP01000057">
    <property type="protein sequence ID" value="VBB05654.1"/>
    <property type="molecule type" value="Genomic_DNA"/>
</dbReference>
<evidence type="ECO:0000313" key="18">
    <source>
        <dbReference type="EMBL" id="VBB05654.1"/>
    </source>
</evidence>
<dbReference type="AlphaFoldDB" id="A0A498R2G3"/>
<dbReference type="Gene3D" id="3.30.160.20">
    <property type="match status" value="1"/>
</dbReference>
<dbReference type="GO" id="GO:0019843">
    <property type="term" value="F:rRNA binding"/>
    <property type="evidence" value="ECO:0007669"/>
    <property type="project" value="UniProtKB-KW"/>
</dbReference>
<keyword evidence="9 15" id="KW-0540">Nuclease</keyword>
<dbReference type="InterPro" id="IPR014720">
    <property type="entry name" value="dsRBD_dom"/>
</dbReference>
<protein>
    <recommendedName>
        <fullName evidence="15">Ribonuclease 3</fullName>
        <ecNumber evidence="15">3.1.26.3</ecNumber>
    </recommendedName>
    <alternativeName>
        <fullName evidence="15">Ribonuclease III</fullName>
        <shortName evidence="15">RNase III</shortName>
    </alternativeName>
</protein>
<dbReference type="PANTHER" id="PTHR11207:SF0">
    <property type="entry name" value="RIBONUCLEASE 3"/>
    <property type="match status" value="1"/>
</dbReference>
<keyword evidence="12 15" id="KW-0378">Hydrolase</keyword>
<organism evidence="18 19">
    <name type="scientific">Lucifera butyrica</name>
    <dbReference type="NCBI Taxonomy" id="1351585"/>
    <lineage>
        <taxon>Bacteria</taxon>
        <taxon>Bacillati</taxon>
        <taxon>Bacillota</taxon>
        <taxon>Negativicutes</taxon>
        <taxon>Veillonellales</taxon>
        <taxon>Veillonellaceae</taxon>
        <taxon>Lucifera</taxon>
    </lineage>
</organism>
<dbReference type="GO" id="GO:0042802">
    <property type="term" value="F:identical protein binding"/>
    <property type="evidence" value="ECO:0007669"/>
    <property type="project" value="UniProtKB-ARBA"/>
</dbReference>
<feature type="domain" description="RNase III" evidence="17">
    <location>
        <begin position="13"/>
        <end position="142"/>
    </location>
</feature>
<dbReference type="SUPFAM" id="SSF54768">
    <property type="entry name" value="dsRNA-binding domain-like"/>
    <property type="match status" value="1"/>
</dbReference>
<proteinExistence type="inferred from homology"/>
<name>A0A498R2G3_9FIRM</name>
<evidence type="ECO:0000259" key="16">
    <source>
        <dbReference type="PROSITE" id="PS50137"/>
    </source>
</evidence>
<comment type="cofactor">
    <cofactor evidence="15">
        <name>Mg(2+)</name>
        <dbReference type="ChEBI" id="CHEBI:18420"/>
    </cofactor>
</comment>
<keyword evidence="8 15" id="KW-0819">tRNA processing</keyword>
<dbReference type="HAMAP" id="MF_00104">
    <property type="entry name" value="RNase_III"/>
    <property type="match status" value="1"/>
</dbReference>
<keyword evidence="5 15" id="KW-0963">Cytoplasm</keyword>
<dbReference type="GO" id="GO:0010468">
    <property type="term" value="P:regulation of gene expression"/>
    <property type="evidence" value="ECO:0007669"/>
    <property type="project" value="TreeGrafter"/>
</dbReference>
<dbReference type="NCBIfam" id="TIGR02191">
    <property type="entry name" value="RNaseIII"/>
    <property type="match status" value="1"/>
</dbReference>
<evidence type="ECO:0000256" key="6">
    <source>
        <dbReference type="ARBA" id="ARBA00022552"/>
    </source>
</evidence>
<evidence type="ECO:0000256" key="2">
    <source>
        <dbReference type="ARBA" id="ARBA00004496"/>
    </source>
</evidence>
<keyword evidence="19" id="KW-1185">Reference proteome</keyword>
<dbReference type="PROSITE" id="PS50142">
    <property type="entry name" value="RNASE_3_2"/>
    <property type="match status" value="1"/>
</dbReference>
<evidence type="ECO:0000256" key="5">
    <source>
        <dbReference type="ARBA" id="ARBA00022490"/>
    </source>
</evidence>
<reference evidence="18 19" key="1">
    <citation type="submission" date="2018-06" db="EMBL/GenBank/DDBJ databases">
        <authorList>
            <person name="Strepis N."/>
        </authorList>
    </citation>
    <scope>NUCLEOTIDE SEQUENCE [LARGE SCALE GENOMIC DNA]</scope>
    <source>
        <strain evidence="18">LUCI</strain>
    </source>
</reference>
<feature type="binding site" evidence="15">
    <location>
        <position position="131"/>
    </location>
    <ligand>
        <name>Mg(2+)</name>
        <dbReference type="ChEBI" id="CHEBI:18420"/>
    </ligand>
</feature>
<dbReference type="InterPro" id="IPR000999">
    <property type="entry name" value="RNase_III_dom"/>
</dbReference>
<dbReference type="FunFam" id="1.10.1520.10:FF:000001">
    <property type="entry name" value="Ribonuclease 3"/>
    <property type="match status" value="1"/>
</dbReference>
<dbReference type="GO" id="GO:0008033">
    <property type="term" value="P:tRNA processing"/>
    <property type="evidence" value="ECO:0007669"/>
    <property type="project" value="UniProtKB-KW"/>
</dbReference>
<feature type="binding site" evidence="15">
    <location>
        <position position="55"/>
    </location>
    <ligand>
        <name>Mg(2+)</name>
        <dbReference type="ChEBI" id="CHEBI:18420"/>
    </ligand>
</feature>
<keyword evidence="11 15" id="KW-0255">Endonuclease</keyword>
<feature type="domain" description="DRBM" evidence="16">
    <location>
        <begin position="169"/>
        <end position="238"/>
    </location>
</feature>
<dbReference type="CDD" id="cd00593">
    <property type="entry name" value="RIBOc"/>
    <property type="match status" value="1"/>
</dbReference>
<gene>
    <name evidence="15" type="primary">rnc</name>
    <name evidence="18" type="ORF">LUCI_0864</name>
</gene>
<evidence type="ECO:0000256" key="3">
    <source>
        <dbReference type="ARBA" id="ARBA00010183"/>
    </source>
</evidence>
<comment type="similarity">
    <text evidence="3">Belongs to the ribonuclease III family.</text>
</comment>